<keyword evidence="1" id="KW-0175">Coiled coil</keyword>
<feature type="region of interest" description="Disordered" evidence="2">
    <location>
        <begin position="234"/>
        <end position="286"/>
    </location>
</feature>
<evidence type="ECO:0000256" key="1">
    <source>
        <dbReference type="SAM" id="Coils"/>
    </source>
</evidence>
<organism evidence="4">
    <name type="scientific">Cladocopium goreaui</name>
    <dbReference type="NCBI Taxonomy" id="2562237"/>
    <lineage>
        <taxon>Eukaryota</taxon>
        <taxon>Sar</taxon>
        <taxon>Alveolata</taxon>
        <taxon>Dinophyceae</taxon>
        <taxon>Suessiales</taxon>
        <taxon>Symbiodiniaceae</taxon>
        <taxon>Cladocopium</taxon>
    </lineage>
</organism>
<feature type="compositionally biased region" description="Low complexity" evidence="2">
    <location>
        <begin position="259"/>
        <end position="278"/>
    </location>
</feature>
<gene>
    <name evidence="4" type="ORF">C1SCF055_LOCUS1738</name>
</gene>
<reference evidence="5 6" key="2">
    <citation type="submission" date="2024-05" db="EMBL/GenBank/DDBJ databases">
        <authorList>
            <person name="Chen Y."/>
            <person name="Shah S."/>
            <person name="Dougan E. K."/>
            <person name="Thang M."/>
            <person name="Chan C."/>
        </authorList>
    </citation>
    <scope>NUCLEOTIDE SEQUENCE [LARGE SCALE GENOMIC DNA]</scope>
</reference>
<dbReference type="EMBL" id="CAMXCT020000059">
    <property type="protein sequence ID" value="CAL1126591.1"/>
    <property type="molecule type" value="Genomic_DNA"/>
</dbReference>
<keyword evidence="6" id="KW-1185">Reference proteome</keyword>
<dbReference type="OrthoDB" id="442111at2759"/>
<dbReference type="InterPro" id="IPR030392">
    <property type="entry name" value="S74_ICA"/>
</dbReference>
<dbReference type="PROSITE" id="PS51688">
    <property type="entry name" value="ICA"/>
    <property type="match status" value="1"/>
</dbReference>
<feature type="coiled-coil region" evidence="1">
    <location>
        <begin position="201"/>
        <end position="228"/>
    </location>
</feature>
<comment type="caution">
    <text evidence="4">The sequence shown here is derived from an EMBL/GenBank/DDBJ whole genome shotgun (WGS) entry which is preliminary data.</text>
</comment>
<name>A0A9P1BGZ5_9DINO</name>
<sequence length="286" mass="31118">MWNLVKTAQAEVLSSSSPACLDLALSVLAFAPLISHTWALLCRSVALYSLAAVRDAQVLAFDGSGGTLHNTWVSNTVLTVSDRRMKKDIKPLQRSLRDLLSPQASEPAATVAPTAPAGAPKGDDAGALWMLRQLRPVSYYFKKGSESKYMRFGFIADELESVVPQVVRQGRSDELSNPKSVVYTDLIALLTAAAQGQQQVIERQQGRMDKLLSDFASLKTELVNLKQEDFEVPRKNLRGEKKKKKSKSGKGAKKPADLETSNATENATNLTNTTESLEGGLTRGLI</sequence>
<evidence type="ECO:0000313" key="6">
    <source>
        <dbReference type="Proteomes" id="UP001152797"/>
    </source>
</evidence>
<evidence type="ECO:0000313" key="5">
    <source>
        <dbReference type="EMBL" id="CAL4760528.1"/>
    </source>
</evidence>
<dbReference type="Pfam" id="PF13884">
    <property type="entry name" value="Peptidase_S74"/>
    <property type="match status" value="1"/>
</dbReference>
<dbReference type="Proteomes" id="UP001152797">
    <property type="component" value="Unassembled WGS sequence"/>
</dbReference>
<evidence type="ECO:0000256" key="2">
    <source>
        <dbReference type="SAM" id="MobiDB-lite"/>
    </source>
</evidence>
<reference evidence="4" key="1">
    <citation type="submission" date="2022-10" db="EMBL/GenBank/DDBJ databases">
        <authorList>
            <person name="Chen Y."/>
            <person name="Dougan E. K."/>
            <person name="Chan C."/>
            <person name="Rhodes N."/>
            <person name="Thang M."/>
        </authorList>
    </citation>
    <scope>NUCLEOTIDE SEQUENCE</scope>
</reference>
<evidence type="ECO:0000313" key="4">
    <source>
        <dbReference type="EMBL" id="CAI3973216.1"/>
    </source>
</evidence>
<feature type="compositionally biased region" description="Basic residues" evidence="2">
    <location>
        <begin position="240"/>
        <end position="253"/>
    </location>
</feature>
<dbReference type="EMBL" id="CAMXCT010000059">
    <property type="protein sequence ID" value="CAI3973216.1"/>
    <property type="molecule type" value="Genomic_DNA"/>
</dbReference>
<evidence type="ECO:0000259" key="3">
    <source>
        <dbReference type="PROSITE" id="PS51688"/>
    </source>
</evidence>
<dbReference type="EMBL" id="CAMXCT030000059">
    <property type="protein sequence ID" value="CAL4760528.1"/>
    <property type="molecule type" value="Genomic_DNA"/>
</dbReference>
<accession>A0A9P1BGZ5</accession>
<proteinExistence type="predicted"/>
<protein>
    <recommendedName>
        <fullName evidence="3">Peptidase S74 domain-containing protein</fullName>
    </recommendedName>
</protein>
<dbReference type="AlphaFoldDB" id="A0A9P1BGZ5"/>
<feature type="domain" description="Peptidase S74" evidence="3">
    <location>
        <begin position="81"/>
        <end position="208"/>
    </location>
</feature>